<keyword evidence="1" id="KW-0678">Repressor</keyword>
<evidence type="ECO:0000256" key="3">
    <source>
        <dbReference type="PROSITE-ProRule" id="PRU00335"/>
    </source>
</evidence>
<dbReference type="InterPro" id="IPR009057">
    <property type="entry name" value="Homeodomain-like_sf"/>
</dbReference>
<protein>
    <submittedName>
        <fullName evidence="5">TetR/AcrR family transcriptional regulator</fullName>
    </submittedName>
</protein>
<dbReference type="EMBL" id="JASTZU010000037">
    <property type="protein sequence ID" value="MDL4841138.1"/>
    <property type="molecule type" value="Genomic_DNA"/>
</dbReference>
<dbReference type="SUPFAM" id="SSF46689">
    <property type="entry name" value="Homeodomain-like"/>
    <property type="match status" value="1"/>
</dbReference>
<dbReference type="PANTHER" id="PTHR43479">
    <property type="entry name" value="ACREF/ENVCD OPERON REPRESSOR-RELATED"/>
    <property type="match status" value="1"/>
</dbReference>
<evidence type="ECO:0000256" key="2">
    <source>
        <dbReference type="ARBA" id="ARBA00023125"/>
    </source>
</evidence>
<name>A0ABT7L5J9_9BACI</name>
<feature type="DNA-binding region" description="H-T-H motif" evidence="3">
    <location>
        <begin position="25"/>
        <end position="44"/>
    </location>
</feature>
<dbReference type="InterPro" id="IPR050624">
    <property type="entry name" value="HTH-type_Tx_Regulator"/>
</dbReference>
<evidence type="ECO:0000313" key="5">
    <source>
        <dbReference type="EMBL" id="MDL4841138.1"/>
    </source>
</evidence>
<evidence type="ECO:0000313" key="6">
    <source>
        <dbReference type="Proteomes" id="UP001235343"/>
    </source>
</evidence>
<evidence type="ECO:0000259" key="4">
    <source>
        <dbReference type="PROSITE" id="PS50977"/>
    </source>
</evidence>
<reference evidence="5 6" key="1">
    <citation type="submission" date="2023-06" db="EMBL/GenBank/DDBJ databases">
        <title>Aquibacillus rhizosphaerae LR5S19.</title>
        <authorList>
            <person name="Sun J.-Q."/>
        </authorList>
    </citation>
    <scope>NUCLEOTIDE SEQUENCE [LARGE SCALE GENOMIC DNA]</scope>
    <source>
        <strain evidence="5 6">LR5S19</strain>
    </source>
</reference>
<gene>
    <name evidence="5" type="ORF">QQS35_11810</name>
</gene>
<comment type="caution">
    <text evidence="5">The sequence shown here is derived from an EMBL/GenBank/DDBJ whole genome shotgun (WGS) entry which is preliminary data.</text>
</comment>
<dbReference type="PANTHER" id="PTHR43479:SF22">
    <property type="entry name" value="TRANSCRIPTIONAL REGULATOR, TETR FAMILY"/>
    <property type="match status" value="1"/>
</dbReference>
<feature type="domain" description="HTH tetR-type" evidence="4">
    <location>
        <begin position="2"/>
        <end position="62"/>
    </location>
</feature>
<evidence type="ECO:0000256" key="1">
    <source>
        <dbReference type="ARBA" id="ARBA00022491"/>
    </source>
</evidence>
<keyword evidence="6" id="KW-1185">Reference proteome</keyword>
<dbReference type="RefSeq" id="WP_285932350.1">
    <property type="nucleotide sequence ID" value="NZ_JASTZU010000037.1"/>
</dbReference>
<dbReference type="InterPro" id="IPR001647">
    <property type="entry name" value="HTH_TetR"/>
</dbReference>
<dbReference type="Gene3D" id="1.10.357.10">
    <property type="entry name" value="Tetracycline Repressor, domain 2"/>
    <property type="match status" value="1"/>
</dbReference>
<sequence length="294" mass="34200">MNQKRTEIMEAAIKLFSQKGYFSTSMQEIASGCGISKGSLYKNFESKEDLLIQVFKYNHDNMFSKAKYINIDNSLVPKEKLRNMIIIEFKGILENKDYFNLISKSLPVDKNKQFGPVMRKIRAEMIDWHKSVLIQVYGSKIEPYIWDLVITLQGLLKEYIHLLIHEKINVNAERVADFAVFSIEAMINQADHIIPVLTNEMMKEFEEMAEKNNLVSEEDLVTELLYQLKQRIKDVTQDEKIRNDIGSTIALLEEELKSTESRVFLIEALIEYLGKWSAFSKEVKALQMLLIDNR</sequence>
<dbReference type="PRINTS" id="PR00455">
    <property type="entry name" value="HTHTETR"/>
</dbReference>
<dbReference type="PROSITE" id="PS50977">
    <property type="entry name" value="HTH_TETR_2"/>
    <property type="match status" value="1"/>
</dbReference>
<dbReference type="Proteomes" id="UP001235343">
    <property type="component" value="Unassembled WGS sequence"/>
</dbReference>
<proteinExistence type="predicted"/>
<dbReference type="Gene3D" id="1.10.10.60">
    <property type="entry name" value="Homeodomain-like"/>
    <property type="match status" value="1"/>
</dbReference>
<accession>A0ABT7L5J9</accession>
<organism evidence="5 6">
    <name type="scientific">Aquibacillus rhizosphaerae</name>
    <dbReference type="NCBI Taxonomy" id="3051431"/>
    <lineage>
        <taxon>Bacteria</taxon>
        <taxon>Bacillati</taxon>
        <taxon>Bacillota</taxon>
        <taxon>Bacilli</taxon>
        <taxon>Bacillales</taxon>
        <taxon>Bacillaceae</taxon>
        <taxon>Aquibacillus</taxon>
    </lineage>
</organism>
<dbReference type="Pfam" id="PF00440">
    <property type="entry name" value="TetR_N"/>
    <property type="match status" value="1"/>
</dbReference>
<keyword evidence="2 3" id="KW-0238">DNA-binding</keyword>